<dbReference type="Gene3D" id="1.10.10.60">
    <property type="entry name" value="Homeodomain-like"/>
    <property type="match status" value="1"/>
</dbReference>
<dbReference type="SMART" id="SM00342">
    <property type="entry name" value="HTH_ARAC"/>
    <property type="match status" value="1"/>
</dbReference>
<dbReference type="PROSITE" id="PS01124">
    <property type="entry name" value="HTH_ARAC_FAMILY_2"/>
    <property type="match status" value="1"/>
</dbReference>
<reference evidence="5 6" key="1">
    <citation type="submission" date="2016-09" db="EMBL/GenBank/DDBJ databases">
        <title>Pseudonocardia autotrophica DSM535, a candidate organism with high potential of specific P450 cytochromes.</title>
        <authorList>
            <person name="Grumaz C."/>
            <person name="Vainshtein Y."/>
            <person name="Kirstahler P."/>
            <person name="Sohn K."/>
        </authorList>
    </citation>
    <scope>NUCLEOTIDE SEQUENCE [LARGE SCALE GENOMIC DNA]</scope>
    <source>
        <strain evidence="5 6">DSM 535</strain>
    </source>
</reference>
<dbReference type="RefSeq" id="WP_085912272.1">
    <property type="nucleotide sequence ID" value="NZ_AP018920.1"/>
</dbReference>
<dbReference type="EMBL" id="MIGB01000008">
    <property type="protein sequence ID" value="OSY41507.1"/>
    <property type="molecule type" value="Genomic_DNA"/>
</dbReference>
<dbReference type="GO" id="GO:0003700">
    <property type="term" value="F:DNA-binding transcription factor activity"/>
    <property type="evidence" value="ECO:0007669"/>
    <property type="project" value="InterPro"/>
</dbReference>
<protein>
    <submittedName>
        <fullName evidence="5">Helix-turn-helix domain protein</fullName>
    </submittedName>
</protein>
<evidence type="ECO:0000256" key="3">
    <source>
        <dbReference type="ARBA" id="ARBA00023163"/>
    </source>
</evidence>
<dbReference type="PANTHER" id="PTHR46796">
    <property type="entry name" value="HTH-TYPE TRANSCRIPTIONAL ACTIVATOR RHAS-RELATED"/>
    <property type="match status" value="1"/>
</dbReference>
<evidence type="ECO:0000256" key="1">
    <source>
        <dbReference type="ARBA" id="ARBA00023015"/>
    </source>
</evidence>
<dbReference type="AlphaFoldDB" id="A0A1Y2N331"/>
<dbReference type="PANTHER" id="PTHR46796:SF15">
    <property type="entry name" value="BLL1074 PROTEIN"/>
    <property type="match status" value="1"/>
</dbReference>
<proteinExistence type="predicted"/>
<name>A0A1Y2N331_PSEAH</name>
<dbReference type="GO" id="GO:0043565">
    <property type="term" value="F:sequence-specific DNA binding"/>
    <property type="evidence" value="ECO:0007669"/>
    <property type="project" value="InterPro"/>
</dbReference>
<dbReference type="Pfam" id="PF20240">
    <property type="entry name" value="DUF6597"/>
    <property type="match status" value="1"/>
</dbReference>
<dbReference type="InterPro" id="IPR009057">
    <property type="entry name" value="Homeodomain-like_sf"/>
</dbReference>
<sequence>MSYREFVPAGPLAWTIECAWQASTDVPRDQRVLPDGCMDLILLDDRVIVAGPDTTAHLARTAPGTTTTGLRFRPGALPPLLGVPADALRDHRVPLAELLPRTPGVGLVERYLRAVGDGLGDSPVPLGALPGLGGRRLRVAALPGGAVRALGRGMPAAEVADRLGITVRTLHRRCVGTLGYGPSVVRRVLRFRAAGALLFDGVPPAEVAVRAGYADQPHLSREVRALAGVSPGELAGRPVRVVEPDNQCGSERTSLIG</sequence>
<dbReference type="Proteomes" id="UP000194360">
    <property type="component" value="Unassembled WGS sequence"/>
</dbReference>
<dbReference type="STRING" id="2074.BG845_01998"/>
<keyword evidence="2" id="KW-0238">DNA-binding</keyword>
<evidence type="ECO:0000313" key="5">
    <source>
        <dbReference type="EMBL" id="OSY41507.1"/>
    </source>
</evidence>
<organism evidence="5 6">
    <name type="scientific">Pseudonocardia autotrophica</name>
    <name type="common">Amycolata autotrophica</name>
    <name type="synonym">Nocardia autotrophica</name>
    <dbReference type="NCBI Taxonomy" id="2074"/>
    <lineage>
        <taxon>Bacteria</taxon>
        <taxon>Bacillati</taxon>
        <taxon>Actinomycetota</taxon>
        <taxon>Actinomycetes</taxon>
        <taxon>Pseudonocardiales</taxon>
        <taxon>Pseudonocardiaceae</taxon>
        <taxon>Pseudonocardia</taxon>
    </lineage>
</organism>
<comment type="caution">
    <text evidence="5">The sequence shown here is derived from an EMBL/GenBank/DDBJ whole genome shotgun (WGS) entry which is preliminary data.</text>
</comment>
<dbReference type="OrthoDB" id="9815799at2"/>
<evidence type="ECO:0000313" key="6">
    <source>
        <dbReference type="Proteomes" id="UP000194360"/>
    </source>
</evidence>
<evidence type="ECO:0000256" key="2">
    <source>
        <dbReference type="ARBA" id="ARBA00023125"/>
    </source>
</evidence>
<keyword evidence="1" id="KW-0805">Transcription regulation</keyword>
<dbReference type="InterPro" id="IPR046532">
    <property type="entry name" value="DUF6597"/>
</dbReference>
<feature type="domain" description="HTH araC/xylS-type" evidence="4">
    <location>
        <begin position="158"/>
        <end position="237"/>
    </location>
</feature>
<dbReference type="InterPro" id="IPR050204">
    <property type="entry name" value="AraC_XylS_family_regulators"/>
</dbReference>
<keyword evidence="3" id="KW-0804">Transcription</keyword>
<dbReference type="InterPro" id="IPR018060">
    <property type="entry name" value="HTH_AraC"/>
</dbReference>
<dbReference type="Pfam" id="PF12833">
    <property type="entry name" value="HTH_18"/>
    <property type="match status" value="1"/>
</dbReference>
<gene>
    <name evidence="5" type="ORF">BG845_01998</name>
</gene>
<accession>A0A1Y2N331</accession>
<evidence type="ECO:0000259" key="4">
    <source>
        <dbReference type="PROSITE" id="PS01124"/>
    </source>
</evidence>
<dbReference type="SUPFAM" id="SSF46689">
    <property type="entry name" value="Homeodomain-like"/>
    <property type="match status" value="1"/>
</dbReference>
<keyword evidence="6" id="KW-1185">Reference proteome</keyword>